<dbReference type="Proteomes" id="UP000182192">
    <property type="component" value="Unassembled WGS sequence"/>
</dbReference>
<dbReference type="EMBL" id="FOKQ01000005">
    <property type="protein sequence ID" value="SFB92886.1"/>
    <property type="molecule type" value="Genomic_DNA"/>
</dbReference>
<sequence length="275" mass="30764">MSSTSNVFLKIIYFDEMFVSDFMQVIAGGELKKTTEFISEVNSEIEGNASMEAGIGTEQSGLSKIFSFLSGGKINIEVGADANAMRKSERLAKNILENTLLADFIALLESDKRRTKNKRCEGIKKFSKIKVRPEKNSFAYMMLIAPYMSMINGQLPLTTNDGQAMQIDVTKIEEAIEKGRGYYDFIADHNGKEIVLRFNRTAFRNSYTMSDLPKMQLTYYGIHVGQIDKSDLQVQKEFEFGTSTVSSRANYADGETNDTSSKLDVYDIVLAGVVE</sequence>
<dbReference type="InterPro" id="IPR045633">
    <property type="entry name" value="DUF6414"/>
</dbReference>
<protein>
    <submittedName>
        <fullName evidence="1">Uncharacterized protein</fullName>
    </submittedName>
</protein>
<evidence type="ECO:0000313" key="2">
    <source>
        <dbReference type="Proteomes" id="UP000182192"/>
    </source>
</evidence>
<name>A0A1I1F1N1_RUMAL</name>
<dbReference type="AlphaFoldDB" id="A0A1I1F1N1"/>
<accession>A0A1I1F1N1</accession>
<dbReference type="RefSeq" id="WP_074960264.1">
    <property type="nucleotide sequence ID" value="NZ_FOKQ01000005.1"/>
</dbReference>
<reference evidence="1 2" key="1">
    <citation type="submission" date="2016-10" db="EMBL/GenBank/DDBJ databases">
        <authorList>
            <person name="de Groot N.N."/>
        </authorList>
    </citation>
    <scope>NUCLEOTIDE SEQUENCE [LARGE SCALE GENOMIC DNA]</scope>
    <source>
        <strain evidence="1 2">AR67</strain>
    </source>
</reference>
<proteinExistence type="predicted"/>
<organism evidence="1 2">
    <name type="scientific">Ruminococcus albus</name>
    <dbReference type="NCBI Taxonomy" id="1264"/>
    <lineage>
        <taxon>Bacteria</taxon>
        <taxon>Bacillati</taxon>
        <taxon>Bacillota</taxon>
        <taxon>Clostridia</taxon>
        <taxon>Eubacteriales</taxon>
        <taxon>Oscillospiraceae</taxon>
        <taxon>Ruminococcus</taxon>
    </lineage>
</organism>
<gene>
    <name evidence="1" type="ORF">SAMN02910406_00829</name>
</gene>
<dbReference type="OrthoDB" id="3196366at2"/>
<evidence type="ECO:0000313" key="1">
    <source>
        <dbReference type="EMBL" id="SFB92886.1"/>
    </source>
</evidence>
<dbReference type="Pfam" id="PF19952">
    <property type="entry name" value="DUF6414"/>
    <property type="match status" value="1"/>
</dbReference>